<feature type="modified residue" description="N6-(pyridoxal phosphate)lysine" evidence="9">
    <location>
        <position position="119"/>
    </location>
</feature>
<protein>
    <recommendedName>
        <fullName evidence="4">threonine synthase</fullName>
        <ecNumber evidence="4">4.2.3.1</ecNumber>
    </recommendedName>
</protein>
<dbReference type="Pfam" id="PF24857">
    <property type="entry name" value="THR4_C"/>
    <property type="match status" value="1"/>
</dbReference>
<evidence type="ECO:0000259" key="10">
    <source>
        <dbReference type="Pfam" id="PF00291"/>
    </source>
</evidence>
<keyword evidence="5" id="KW-0028">Amino-acid biosynthesis</keyword>
<keyword evidence="13" id="KW-1185">Reference proteome</keyword>
<dbReference type="InterPro" id="IPR029144">
    <property type="entry name" value="Thr_synth_N"/>
</dbReference>
<dbReference type="InterPro" id="IPR037158">
    <property type="entry name" value="Thr_synth_N_sf"/>
</dbReference>
<organism evidence="12 13">
    <name type="scientific">Boletus edulis BED1</name>
    <dbReference type="NCBI Taxonomy" id="1328754"/>
    <lineage>
        <taxon>Eukaryota</taxon>
        <taxon>Fungi</taxon>
        <taxon>Dikarya</taxon>
        <taxon>Basidiomycota</taxon>
        <taxon>Agaricomycotina</taxon>
        <taxon>Agaricomycetes</taxon>
        <taxon>Agaricomycetidae</taxon>
        <taxon>Boletales</taxon>
        <taxon>Boletineae</taxon>
        <taxon>Boletaceae</taxon>
        <taxon>Boletoideae</taxon>
        <taxon>Boletus</taxon>
    </lineage>
</organism>
<proteinExistence type="inferred from homology"/>
<dbReference type="GO" id="GO:0009088">
    <property type="term" value="P:threonine biosynthetic process"/>
    <property type="evidence" value="ECO:0007669"/>
    <property type="project" value="UniProtKB-KW"/>
</dbReference>
<dbReference type="PROSITE" id="PS00165">
    <property type="entry name" value="DEHYDRATASE_SER_THR"/>
    <property type="match status" value="1"/>
</dbReference>
<dbReference type="PANTHER" id="PTHR42690">
    <property type="entry name" value="THREONINE SYNTHASE FAMILY MEMBER"/>
    <property type="match status" value="1"/>
</dbReference>
<dbReference type="InterPro" id="IPR051166">
    <property type="entry name" value="Threonine_Synthase"/>
</dbReference>
<dbReference type="NCBIfam" id="TIGR00260">
    <property type="entry name" value="thrC"/>
    <property type="match status" value="1"/>
</dbReference>
<evidence type="ECO:0000313" key="12">
    <source>
        <dbReference type="EMBL" id="KAF8429381.1"/>
    </source>
</evidence>
<dbReference type="InterPro" id="IPR000634">
    <property type="entry name" value="Ser/Thr_deHydtase_PyrdxlP-BS"/>
</dbReference>
<evidence type="ECO:0000256" key="9">
    <source>
        <dbReference type="PIRSR" id="PIRSR604450-51"/>
    </source>
</evidence>
<evidence type="ECO:0000256" key="4">
    <source>
        <dbReference type="ARBA" id="ARBA00013028"/>
    </source>
</evidence>
<dbReference type="CDD" id="cd01560">
    <property type="entry name" value="Thr-synth_2"/>
    <property type="match status" value="1"/>
</dbReference>
<evidence type="ECO:0000256" key="3">
    <source>
        <dbReference type="ARBA" id="ARBA00005517"/>
    </source>
</evidence>
<dbReference type="GO" id="GO:0004795">
    <property type="term" value="F:threonine synthase activity"/>
    <property type="evidence" value="ECO:0007669"/>
    <property type="project" value="UniProtKB-EC"/>
</dbReference>
<comment type="caution">
    <text evidence="12">The sequence shown here is derived from an EMBL/GenBank/DDBJ whole genome shotgun (WGS) entry which is preliminary data.</text>
</comment>
<dbReference type="FunFam" id="3.40.50.1100:FF:000024">
    <property type="entry name" value="Probable threonine synthase"/>
    <property type="match status" value="1"/>
</dbReference>
<evidence type="ECO:0000256" key="5">
    <source>
        <dbReference type="ARBA" id="ARBA00022605"/>
    </source>
</evidence>
<dbReference type="Pfam" id="PF14821">
    <property type="entry name" value="Thr_synth_N"/>
    <property type="match status" value="1"/>
</dbReference>
<dbReference type="InterPro" id="IPR036052">
    <property type="entry name" value="TrpB-like_PALP_sf"/>
</dbReference>
<keyword evidence="8" id="KW-0456">Lyase</keyword>
<reference evidence="12" key="1">
    <citation type="submission" date="2019-10" db="EMBL/GenBank/DDBJ databases">
        <authorList>
            <consortium name="DOE Joint Genome Institute"/>
            <person name="Kuo A."/>
            <person name="Miyauchi S."/>
            <person name="Kiss E."/>
            <person name="Drula E."/>
            <person name="Kohler A."/>
            <person name="Sanchez-Garcia M."/>
            <person name="Andreopoulos B."/>
            <person name="Barry K.W."/>
            <person name="Bonito G."/>
            <person name="Buee M."/>
            <person name="Carver A."/>
            <person name="Chen C."/>
            <person name="Cichocki N."/>
            <person name="Clum A."/>
            <person name="Culley D."/>
            <person name="Crous P.W."/>
            <person name="Fauchery L."/>
            <person name="Girlanda M."/>
            <person name="Hayes R."/>
            <person name="Keri Z."/>
            <person name="LaButti K."/>
            <person name="Lipzen A."/>
            <person name="Lombard V."/>
            <person name="Magnuson J."/>
            <person name="Maillard F."/>
            <person name="Morin E."/>
            <person name="Murat C."/>
            <person name="Nolan M."/>
            <person name="Ohm R."/>
            <person name="Pangilinan J."/>
            <person name="Pereira M."/>
            <person name="Perotto S."/>
            <person name="Peter M."/>
            <person name="Riley R."/>
            <person name="Sitrit Y."/>
            <person name="Stielow B."/>
            <person name="Szollosi G."/>
            <person name="Zifcakova L."/>
            <person name="Stursova M."/>
            <person name="Spatafora J.W."/>
            <person name="Tedersoo L."/>
            <person name="Vaario L.-M."/>
            <person name="Yamada A."/>
            <person name="Yan M."/>
            <person name="Wang P."/>
            <person name="Xu J."/>
            <person name="Bruns T."/>
            <person name="Baldrian P."/>
            <person name="Vilgalys R."/>
            <person name="Henrissat B."/>
            <person name="Grigoriev I.V."/>
            <person name="Hibbett D."/>
            <person name="Nagy L.G."/>
            <person name="Martin F.M."/>
        </authorList>
    </citation>
    <scope>NUCLEOTIDE SEQUENCE</scope>
    <source>
        <strain evidence="12">BED1</strain>
    </source>
</reference>
<evidence type="ECO:0000256" key="1">
    <source>
        <dbReference type="ARBA" id="ARBA00001933"/>
    </source>
</evidence>
<evidence type="ECO:0000259" key="11">
    <source>
        <dbReference type="Pfam" id="PF14821"/>
    </source>
</evidence>
<dbReference type="InterPro" id="IPR004450">
    <property type="entry name" value="Thr_synthase-like"/>
</dbReference>
<feature type="domain" description="Threonine synthase N-terminal" evidence="11">
    <location>
        <begin position="35"/>
        <end position="83"/>
    </location>
</feature>
<accession>A0AAD4G9A0</accession>
<evidence type="ECO:0000313" key="13">
    <source>
        <dbReference type="Proteomes" id="UP001194468"/>
    </source>
</evidence>
<evidence type="ECO:0000256" key="2">
    <source>
        <dbReference type="ARBA" id="ARBA00004979"/>
    </source>
</evidence>
<dbReference type="Gene3D" id="3.40.50.1100">
    <property type="match status" value="2"/>
</dbReference>
<feature type="domain" description="Tryptophan synthase beta chain-like PALP" evidence="10">
    <location>
        <begin position="94"/>
        <end position="329"/>
    </location>
</feature>
<dbReference type="PANTHER" id="PTHR42690:SF1">
    <property type="entry name" value="THREONINE SYNTHASE-LIKE 2"/>
    <property type="match status" value="1"/>
</dbReference>
<dbReference type="InterPro" id="IPR001926">
    <property type="entry name" value="TrpB-like_PALP"/>
</dbReference>
<gene>
    <name evidence="12" type="ORF">L210DRAFT_3623701</name>
</gene>
<keyword evidence="7 9" id="KW-0663">Pyridoxal phosphate</keyword>
<dbReference type="EMBL" id="WHUW01000068">
    <property type="protein sequence ID" value="KAF8429381.1"/>
    <property type="molecule type" value="Genomic_DNA"/>
</dbReference>
<dbReference type="SUPFAM" id="SSF53686">
    <property type="entry name" value="Tryptophan synthase beta subunit-like PLP-dependent enzymes"/>
    <property type="match status" value="1"/>
</dbReference>
<keyword evidence="6" id="KW-0791">Threonine biosynthesis</keyword>
<comment type="similarity">
    <text evidence="3">Belongs to the threonine synthase family.</text>
</comment>
<sequence>MDHLSEVRRGSNEASSGGAWLFGGEFSTPEHAELQEIPTLPENWRSEWAGLSYQQLAINILSLFISPDELPPADLVRLVSKTYTVGPSVFRHPSITPLVQLDPKTHVLELFHGPTYAFKDLALQLVGNLFEYFLDRQPPEKLTVVGATNGDTGSAAIYGLRNKANISVFILFPQGRVSPIQEAQMTTVLDENVHNLSVSGTFDNCQDILKTLLSDKGFNEKHHLGAVNSINWARILVQIVYYFSAYFQLLCNPDVDVAHSEIQFVVPTGNFGDILAGYYAKRMGLPMSKLGIATNSNDILARFWTSGTYQKVDPNAGHAVGGVYATISPAMDIAVSSNFERLLWYLAYEIAVQNDKTSKRAAACEQVRNWMIAVKNRGTVDLSAVLECARRDFVADKANDEQTVTTIRKYYETRSYLADPHTAVGLCAAEVFAKSNSTTTVQVVLSMAHPAKFAEAVQRAHPSFDLEKVFGDLLSRERRVHAIVGAEEELTGLTTYQRFAEAFDKDGVGAEKAVTRELGAGMEVVERARKCT</sequence>
<evidence type="ECO:0000256" key="7">
    <source>
        <dbReference type="ARBA" id="ARBA00022898"/>
    </source>
</evidence>
<dbReference type="Pfam" id="PF00291">
    <property type="entry name" value="PALP"/>
    <property type="match status" value="1"/>
</dbReference>
<name>A0AAD4G9A0_BOLED</name>
<reference evidence="12" key="2">
    <citation type="journal article" date="2020" name="Nat. Commun.">
        <title>Large-scale genome sequencing of mycorrhizal fungi provides insights into the early evolution of symbiotic traits.</title>
        <authorList>
            <person name="Miyauchi S."/>
            <person name="Kiss E."/>
            <person name="Kuo A."/>
            <person name="Drula E."/>
            <person name="Kohler A."/>
            <person name="Sanchez-Garcia M."/>
            <person name="Morin E."/>
            <person name="Andreopoulos B."/>
            <person name="Barry K.W."/>
            <person name="Bonito G."/>
            <person name="Buee M."/>
            <person name="Carver A."/>
            <person name="Chen C."/>
            <person name="Cichocki N."/>
            <person name="Clum A."/>
            <person name="Culley D."/>
            <person name="Crous P.W."/>
            <person name="Fauchery L."/>
            <person name="Girlanda M."/>
            <person name="Hayes R.D."/>
            <person name="Keri Z."/>
            <person name="LaButti K."/>
            <person name="Lipzen A."/>
            <person name="Lombard V."/>
            <person name="Magnuson J."/>
            <person name="Maillard F."/>
            <person name="Murat C."/>
            <person name="Nolan M."/>
            <person name="Ohm R.A."/>
            <person name="Pangilinan J."/>
            <person name="Pereira M.F."/>
            <person name="Perotto S."/>
            <person name="Peter M."/>
            <person name="Pfister S."/>
            <person name="Riley R."/>
            <person name="Sitrit Y."/>
            <person name="Stielow J.B."/>
            <person name="Szollosi G."/>
            <person name="Zifcakova L."/>
            <person name="Stursova M."/>
            <person name="Spatafora J.W."/>
            <person name="Tedersoo L."/>
            <person name="Vaario L.M."/>
            <person name="Yamada A."/>
            <person name="Yan M."/>
            <person name="Wang P."/>
            <person name="Xu J."/>
            <person name="Bruns T."/>
            <person name="Baldrian P."/>
            <person name="Vilgalys R."/>
            <person name="Dunand C."/>
            <person name="Henrissat B."/>
            <person name="Grigoriev I.V."/>
            <person name="Hibbett D."/>
            <person name="Nagy L.G."/>
            <person name="Martin F.M."/>
        </authorList>
    </citation>
    <scope>NUCLEOTIDE SEQUENCE</scope>
    <source>
        <strain evidence="12">BED1</strain>
    </source>
</reference>
<dbReference type="GO" id="GO:0030170">
    <property type="term" value="F:pyridoxal phosphate binding"/>
    <property type="evidence" value="ECO:0007669"/>
    <property type="project" value="InterPro"/>
</dbReference>
<comment type="pathway">
    <text evidence="2">Amino-acid biosynthesis; L-threonine biosynthesis; L-threonine from L-aspartate: step 5/5.</text>
</comment>
<dbReference type="Proteomes" id="UP001194468">
    <property type="component" value="Unassembled WGS sequence"/>
</dbReference>
<dbReference type="AlphaFoldDB" id="A0AAD4G9A0"/>
<evidence type="ECO:0000256" key="6">
    <source>
        <dbReference type="ARBA" id="ARBA00022697"/>
    </source>
</evidence>
<dbReference type="EC" id="4.2.3.1" evidence="4"/>
<evidence type="ECO:0000256" key="8">
    <source>
        <dbReference type="ARBA" id="ARBA00023239"/>
    </source>
</evidence>
<dbReference type="Gene3D" id="3.90.1380.10">
    <property type="entry name" value="Threonine synthase, N-terminal domain"/>
    <property type="match status" value="1"/>
</dbReference>
<comment type="cofactor">
    <cofactor evidence="1 9">
        <name>pyridoxal 5'-phosphate</name>
        <dbReference type="ChEBI" id="CHEBI:597326"/>
    </cofactor>
</comment>